<proteinExistence type="predicted"/>
<protein>
    <submittedName>
        <fullName evidence="1">Uncharacterized protein</fullName>
    </submittedName>
</protein>
<reference evidence="2" key="1">
    <citation type="journal article" date="2024" name="Proc. Natl. Acad. Sci. U.S.A.">
        <title>Extraordinary preservation of gene collinearity over three hundred million years revealed in homosporous lycophytes.</title>
        <authorList>
            <person name="Li C."/>
            <person name="Wickell D."/>
            <person name="Kuo L.Y."/>
            <person name="Chen X."/>
            <person name="Nie B."/>
            <person name="Liao X."/>
            <person name="Peng D."/>
            <person name="Ji J."/>
            <person name="Jenkins J."/>
            <person name="Williams M."/>
            <person name="Shu S."/>
            <person name="Plott C."/>
            <person name="Barry K."/>
            <person name="Rajasekar S."/>
            <person name="Grimwood J."/>
            <person name="Han X."/>
            <person name="Sun S."/>
            <person name="Hou Z."/>
            <person name="He W."/>
            <person name="Dai G."/>
            <person name="Sun C."/>
            <person name="Schmutz J."/>
            <person name="Leebens-Mack J.H."/>
            <person name="Li F.W."/>
            <person name="Wang L."/>
        </authorList>
    </citation>
    <scope>NUCLEOTIDE SEQUENCE [LARGE SCALE GENOMIC DNA]</scope>
    <source>
        <strain evidence="2">cv. PW_Plant_1</strain>
    </source>
</reference>
<evidence type="ECO:0000313" key="1">
    <source>
        <dbReference type="EMBL" id="KAJ7543608.1"/>
    </source>
</evidence>
<dbReference type="Proteomes" id="UP001162992">
    <property type="component" value="Chromosome 9"/>
</dbReference>
<keyword evidence="2" id="KW-1185">Reference proteome</keyword>
<dbReference type="EMBL" id="CM055100">
    <property type="protein sequence ID" value="KAJ7543608.1"/>
    <property type="molecule type" value="Genomic_DNA"/>
</dbReference>
<accession>A0ACC2CNV4</accession>
<comment type="caution">
    <text evidence="1">The sequence shown here is derived from an EMBL/GenBank/DDBJ whole genome shotgun (WGS) entry which is preliminary data.</text>
</comment>
<evidence type="ECO:0000313" key="2">
    <source>
        <dbReference type="Proteomes" id="UP001162992"/>
    </source>
</evidence>
<gene>
    <name evidence="1" type="ORF">O6H91_09G044900</name>
</gene>
<sequence>MKADMALDYALFQLDSTRTRLAVTFRCELWISAGGVTEKLASGLLKPFLDHLRAAQEQISSGAQSIRLQAPSVTANGRNSGAAWFSKGTMERFVRFVSIPEVLERVSAVEAECQRLEEAINILASESGDDHHLFDTTSVPVQPGIKPVDGKNAAKTGESRKLKQDYHDIPDTTGDTSKRQLLRAMDGRRAMLQKEQRKALAQAVAAGFNMECMSNLVVFADCFGAIQLREACAKFMALRKKIQEFGSLIDEMELAAETVSTGLKMNRSGIVLLDSENSGAAMPATGFLDKPFENQRDSGGYFDDTHEKLVISSTDNQSHDKLGESGDRIIKGRTSASKIGSSRVPDAFKRQLGMPHLHPNVRDHVMKLSVDKLEYGMDRVENIECRQMGIKTDIPDGEDCRSLGATDNCFSSSGVPANFSLPEIKTADSLCDTCIVPEKDLPSDEETNCSTDNDTRRSARRSSSPTRRSVSPHRKVQIGRPPVRRQGVVVMKTFSHLSSNSQEAGYTKHTDDKGSEDSESDKDTESKINCDEEKRDSKSEHRRLSVQDAINLFERKKKESVELPLPKVSGCDGQRDILETGKRLAPVKDVLRRWNVAGDPGPESATKPSKTDSTRENLEVDLSAKHVKPNNHDNGDTGNRPDATDVGKSEKLPSVEAAINGDGLPAEHDMEQKQLSVKPRTMQFDSAPSSQQLLQNSKLQAFHAISVPPEHEKQNIRRWSLPTPPFHSTFNTEPVKLDSHSDVVKDSSLDNGQALKQTVVKGVVGPSDKELRVEQKKPKHYPSAELGLNGNSTVHRQASTVEDAGLDKPQELSWKGTNILKRPNQQEVKERLKGAGYQIEQSPTMSASDDLSEKSTSKGTVRRSWSTPSDFHLEALAKMVDNKDNEDDDHELTSGGGNPKDLKGIFYEQYRQKRDAKLRQESGFKRAEREAKMKAMQEAFERSKEELTARSNRFSENNTAYIEDSGRMGRIQFLKAGPLKSKRESLSTPILQDSQSASSTRIGKHVNSRQNTARKISPSAQKSSSSATAAPGTTRAAGSPSQKSIPKNSSPSGARSSQRRGSSGSPAKTFENMLKSSAPSSAELQKELTKPSLGHRVHSSHQEKGSTLRGLPYKDAERAFNLMGVALPDSLGQMSESMREIQKSISSSDEIEQDGIISPSGFSAKDRLAEPASEAGKIFLQENDEFRPESQPDKVIMKSSFVPDAVKINYEEDFSSSSSNMAPFESEEPDSISPGEDEETSSIAEQLSATKETIHPLDIANEEASSFYLGDHNVSASGQDGSKVPQDEALSTSQMSQKFLASLDNQDSHLRVPISNFVEPGKPPLPSLFALHSKEMFQNSKMSSYNINVARSFSSPPKDSQLPGILNAEDRDSFLGSVPVSSFHTTQLPLKLSENHHDSPTVSSIKFDQIQSRKTWNNSQKAVSLNSQHIQKESSKGFKRLLKFGRRSRGSEPTTQDWIAASTSEGDEDGDESKDYFGEDDFRASGNDSRNAYKHTERISKVTDIDGVNGTGPRSFFSLSSFRSKSSESRSRA</sequence>
<organism evidence="1 2">
    <name type="scientific">Diphasiastrum complanatum</name>
    <name type="common">Issler's clubmoss</name>
    <name type="synonym">Lycopodium complanatum</name>
    <dbReference type="NCBI Taxonomy" id="34168"/>
    <lineage>
        <taxon>Eukaryota</taxon>
        <taxon>Viridiplantae</taxon>
        <taxon>Streptophyta</taxon>
        <taxon>Embryophyta</taxon>
        <taxon>Tracheophyta</taxon>
        <taxon>Lycopodiopsida</taxon>
        <taxon>Lycopodiales</taxon>
        <taxon>Lycopodiaceae</taxon>
        <taxon>Lycopodioideae</taxon>
        <taxon>Diphasiastrum</taxon>
    </lineage>
</organism>
<name>A0ACC2CNV4_DIPCM</name>